<name>A0ABT8L028_9BACT</name>
<protein>
    <submittedName>
        <fullName evidence="4">Cold shock domain-containing protein</fullName>
    </submittedName>
</protein>
<evidence type="ECO:0000313" key="4">
    <source>
        <dbReference type="EMBL" id="MDN5211092.1"/>
    </source>
</evidence>
<dbReference type="PIRSF" id="PIRSF002599">
    <property type="entry name" value="Cold_shock_A"/>
    <property type="match status" value="1"/>
</dbReference>
<comment type="caution">
    <text evidence="4">The sequence shown here is derived from an EMBL/GenBank/DDBJ whole genome shotgun (WGS) entry which is preliminary data.</text>
</comment>
<dbReference type="RefSeq" id="WP_346756428.1">
    <property type="nucleotide sequence ID" value="NZ_JAUJEB010000001.1"/>
</dbReference>
<dbReference type="SMART" id="SM00357">
    <property type="entry name" value="CSP"/>
    <property type="match status" value="1"/>
</dbReference>
<organism evidence="4 5">
    <name type="scientific">Agaribacillus aureus</name>
    <dbReference type="NCBI Taxonomy" id="3051825"/>
    <lineage>
        <taxon>Bacteria</taxon>
        <taxon>Pseudomonadati</taxon>
        <taxon>Bacteroidota</taxon>
        <taxon>Cytophagia</taxon>
        <taxon>Cytophagales</taxon>
        <taxon>Splendidivirgaceae</taxon>
        <taxon>Agaribacillus</taxon>
    </lineage>
</organism>
<feature type="domain" description="CSD" evidence="3">
    <location>
        <begin position="1"/>
        <end position="62"/>
    </location>
</feature>
<gene>
    <name evidence="4" type="ORF">QQ020_03495</name>
</gene>
<evidence type="ECO:0000256" key="1">
    <source>
        <dbReference type="ARBA" id="ARBA00004496"/>
    </source>
</evidence>
<dbReference type="SUPFAM" id="SSF50249">
    <property type="entry name" value="Nucleic acid-binding proteins"/>
    <property type="match status" value="1"/>
</dbReference>
<dbReference type="InterPro" id="IPR011129">
    <property type="entry name" value="CSD"/>
</dbReference>
<evidence type="ECO:0000256" key="2">
    <source>
        <dbReference type="ARBA" id="ARBA00022490"/>
    </source>
</evidence>
<keyword evidence="5" id="KW-1185">Reference proteome</keyword>
<dbReference type="Gene3D" id="2.40.50.140">
    <property type="entry name" value="Nucleic acid-binding proteins"/>
    <property type="match status" value="1"/>
</dbReference>
<dbReference type="InterPro" id="IPR012340">
    <property type="entry name" value="NA-bd_OB-fold"/>
</dbReference>
<proteinExistence type="predicted"/>
<dbReference type="Proteomes" id="UP001172083">
    <property type="component" value="Unassembled WGS sequence"/>
</dbReference>
<dbReference type="EMBL" id="JAUJEB010000001">
    <property type="protein sequence ID" value="MDN5211092.1"/>
    <property type="molecule type" value="Genomic_DNA"/>
</dbReference>
<dbReference type="InterPro" id="IPR002059">
    <property type="entry name" value="CSP_DNA-bd"/>
</dbReference>
<dbReference type="CDD" id="cd04458">
    <property type="entry name" value="CSP_CDS"/>
    <property type="match status" value="1"/>
</dbReference>
<evidence type="ECO:0000313" key="5">
    <source>
        <dbReference type="Proteomes" id="UP001172083"/>
    </source>
</evidence>
<dbReference type="InterPro" id="IPR012156">
    <property type="entry name" value="Cold_shock_CspA"/>
</dbReference>
<dbReference type="PANTHER" id="PTHR11544">
    <property type="entry name" value="COLD SHOCK DOMAIN CONTAINING PROTEINS"/>
    <property type="match status" value="1"/>
</dbReference>
<evidence type="ECO:0000259" key="3">
    <source>
        <dbReference type="PROSITE" id="PS51857"/>
    </source>
</evidence>
<dbReference type="PRINTS" id="PR00050">
    <property type="entry name" value="COLDSHOCK"/>
</dbReference>
<dbReference type="Pfam" id="PF00313">
    <property type="entry name" value="CSD"/>
    <property type="match status" value="1"/>
</dbReference>
<reference evidence="4" key="1">
    <citation type="submission" date="2023-06" db="EMBL/GenBank/DDBJ databases">
        <title>Genomic of Agaribacillus aureum.</title>
        <authorList>
            <person name="Wang G."/>
        </authorList>
    </citation>
    <scope>NUCLEOTIDE SEQUENCE</scope>
    <source>
        <strain evidence="4">BMA12</strain>
    </source>
</reference>
<accession>A0ABT8L028</accession>
<comment type="subcellular location">
    <subcellularLocation>
        <location evidence="1">Cytoplasm</location>
    </subcellularLocation>
</comment>
<dbReference type="PROSITE" id="PS51857">
    <property type="entry name" value="CSD_2"/>
    <property type="match status" value="1"/>
</dbReference>
<dbReference type="InterPro" id="IPR050181">
    <property type="entry name" value="Cold_shock_domain"/>
</dbReference>
<keyword evidence="2" id="KW-0963">Cytoplasm</keyword>
<sequence length="63" mass="7164">MYTGTVKFFNDSKGFGFIKDQDSDKEYFVHVTGLVDEIRENDKVTFDLQEGKKGLNAVNVKLS</sequence>